<keyword evidence="10" id="KW-0547">Nucleotide-binding</keyword>
<dbReference type="InterPro" id="IPR000014">
    <property type="entry name" value="PAS"/>
</dbReference>
<dbReference type="PROSITE" id="PS50109">
    <property type="entry name" value="HIS_KIN"/>
    <property type="match status" value="1"/>
</dbReference>
<dbReference type="SUPFAM" id="SSF47384">
    <property type="entry name" value="Homodimeric domain of signal transducing histidine kinase"/>
    <property type="match status" value="1"/>
</dbReference>
<comment type="catalytic activity">
    <reaction evidence="1">
        <text>ATP + protein L-histidine = ADP + protein N-phospho-L-histidine.</text>
        <dbReference type="EC" id="2.7.13.3"/>
    </reaction>
</comment>
<dbReference type="InterPro" id="IPR036097">
    <property type="entry name" value="HisK_dim/P_sf"/>
</dbReference>
<dbReference type="InterPro" id="IPR003661">
    <property type="entry name" value="HisK_dim/P_dom"/>
</dbReference>
<dbReference type="Pfam" id="PF00512">
    <property type="entry name" value="HisKA"/>
    <property type="match status" value="1"/>
</dbReference>
<dbReference type="PANTHER" id="PTHR43711:SF1">
    <property type="entry name" value="HISTIDINE KINASE 1"/>
    <property type="match status" value="1"/>
</dbReference>
<dbReference type="InterPro" id="IPR050736">
    <property type="entry name" value="Sensor_HK_Regulatory"/>
</dbReference>
<reference evidence="10 11" key="1">
    <citation type="submission" date="2022-06" db="EMBL/GenBank/DDBJ databases">
        <title>Halomicroarcula sp. a new haloarchaeum isolate from saline soil.</title>
        <authorList>
            <person name="Strakova D."/>
            <person name="Galisteo C."/>
            <person name="Sanchez-Porro C."/>
            <person name="Ventosa A."/>
        </authorList>
    </citation>
    <scope>NUCLEOTIDE SEQUENCE [LARGE SCALE GENOMIC DNA]</scope>
    <source>
        <strain evidence="10 11">S3CR25-11</strain>
    </source>
</reference>
<evidence type="ECO:0000256" key="4">
    <source>
        <dbReference type="ARBA" id="ARBA00022679"/>
    </source>
</evidence>
<dbReference type="InterPro" id="IPR003594">
    <property type="entry name" value="HATPase_dom"/>
</dbReference>
<dbReference type="InterPro" id="IPR011006">
    <property type="entry name" value="CheY-like_superfamily"/>
</dbReference>
<dbReference type="Pfam" id="PF08448">
    <property type="entry name" value="PAS_4"/>
    <property type="match status" value="1"/>
</dbReference>
<dbReference type="PROSITE" id="PS50110">
    <property type="entry name" value="RESPONSE_REGULATORY"/>
    <property type="match status" value="1"/>
</dbReference>
<dbReference type="CDD" id="cd00075">
    <property type="entry name" value="HATPase"/>
    <property type="match status" value="1"/>
</dbReference>
<dbReference type="SMART" id="SM00387">
    <property type="entry name" value="HATPase_c"/>
    <property type="match status" value="1"/>
</dbReference>
<dbReference type="SMART" id="SM00065">
    <property type="entry name" value="GAF"/>
    <property type="match status" value="1"/>
</dbReference>
<dbReference type="InterPro" id="IPR003018">
    <property type="entry name" value="GAF"/>
</dbReference>
<keyword evidence="10" id="KW-0067">ATP-binding</keyword>
<dbReference type="Pfam" id="PF01590">
    <property type="entry name" value="GAF"/>
    <property type="match status" value="1"/>
</dbReference>
<dbReference type="PRINTS" id="PR00344">
    <property type="entry name" value="BCTRLSENSOR"/>
</dbReference>
<evidence type="ECO:0000259" key="8">
    <source>
        <dbReference type="PROSITE" id="PS50109"/>
    </source>
</evidence>
<dbReference type="Proteomes" id="UP001268864">
    <property type="component" value="Unassembled WGS sequence"/>
</dbReference>
<dbReference type="Gene3D" id="3.30.450.40">
    <property type="match status" value="1"/>
</dbReference>
<dbReference type="EC" id="2.7.13.3" evidence="2"/>
<name>A0ABU2FNJ5_9EURY</name>
<evidence type="ECO:0000256" key="2">
    <source>
        <dbReference type="ARBA" id="ARBA00012438"/>
    </source>
</evidence>
<dbReference type="InterPro" id="IPR035965">
    <property type="entry name" value="PAS-like_dom_sf"/>
</dbReference>
<keyword evidence="11" id="KW-1185">Reference proteome</keyword>
<protein>
    <recommendedName>
        <fullName evidence="2">histidine kinase</fullName>
        <ecNumber evidence="2">2.7.13.3</ecNumber>
    </recommendedName>
</protein>
<dbReference type="CDD" id="cd00130">
    <property type="entry name" value="PAS"/>
    <property type="match status" value="1"/>
</dbReference>
<evidence type="ECO:0000259" key="9">
    <source>
        <dbReference type="PROSITE" id="PS50110"/>
    </source>
</evidence>
<evidence type="ECO:0000256" key="6">
    <source>
        <dbReference type="ARBA" id="ARBA00023012"/>
    </source>
</evidence>
<dbReference type="InterPro" id="IPR013656">
    <property type="entry name" value="PAS_4"/>
</dbReference>
<evidence type="ECO:0000256" key="7">
    <source>
        <dbReference type="PROSITE-ProRule" id="PRU00169"/>
    </source>
</evidence>
<dbReference type="PANTHER" id="PTHR43711">
    <property type="entry name" value="TWO-COMPONENT HISTIDINE KINASE"/>
    <property type="match status" value="1"/>
</dbReference>
<feature type="domain" description="Response regulatory" evidence="9">
    <location>
        <begin position="20"/>
        <end position="132"/>
    </location>
</feature>
<dbReference type="Gene3D" id="3.40.50.2300">
    <property type="match status" value="1"/>
</dbReference>
<dbReference type="SMART" id="SM00388">
    <property type="entry name" value="HisKA"/>
    <property type="match status" value="1"/>
</dbReference>
<dbReference type="InterPro" id="IPR036890">
    <property type="entry name" value="HATPase_C_sf"/>
</dbReference>
<comment type="caution">
    <text evidence="10">The sequence shown here is derived from an EMBL/GenBank/DDBJ whole genome shotgun (WGS) entry which is preliminary data.</text>
</comment>
<feature type="domain" description="Histidine kinase" evidence="8">
    <location>
        <begin position="433"/>
        <end position="624"/>
    </location>
</feature>
<dbReference type="GO" id="GO:0005524">
    <property type="term" value="F:ATP binding"/>
    <property type="evidence" value="ECO:0007669"/>
    <property type="project" value="UniProtKB-KW"/>
</dbReference>
<dbReference type="CDD" id="cd00156">
    <property type="entry name" value="REC"/>
    <property type="match status" value="1"/>
</dbReference>
<dbReference type="InterPro" id="IPR029016">
    <property type="entry name" value="GAF-like_dom_sf"/>
</dbReference>
<keyword evidence="4" id="KW-0808">Transferase</keyword>
<proteinExistence type="predicted"/>
<dbReference type="InterPro" id="IPR001789">
    <property type="entry name" value="Sig_transdc_resp-reg_receiver"/>
</dbReference>
<dbReference type="EMBL" id="JAMQOS010000002">
    <property type="protein sequence ID" value="MDS0282330.1"/>
    <property type="molecule type" value="Genomic_DNA"/>
</dbReference>
<dbReference type="Gene3D" id="3.30.450.20">
    <property type="entry name" value="PAS domain"/>
    <property type="match status" value="1"/>
</dbReference>
<keyword evidence="3" id="KW-0597">Phosphoprotein</keyword>
<keyword evidence="6" id="KW-0902">Two-component regulatory system</keyword>
<organism evidence="10 11">
    <name type="scientific">Haloarcula onubensis</name>
    <dbReference type="NCBI Taxonomy" id="2950539"/>
    <lineage>
        <taxon>Archaea</taxon>
        <taxon>Methanobacteriati</taxon>
        <taxon>Methanobacteriota</taxon>
        <taxon>Stenosarchaea group</taxon>
        <taxon>Halobacteria</taxon>
        <taxon>Halobacteriales</taxon>
        <taxon>Haloarculaceae</taxon>
        <taxon>Haloarcula</taxon>
    </lineage>
</organism>
<gene>
    <name evidence="10" type="ORF">NDI86_09345</name>
</gene>
<dbReference type="SUPFAM" id="SSF55781">
    <property type="entry name" value="GAF domain-like"/>
    <property type="match status" value="1"/>
</dbReference>
<sequence>MDNPAVAGGRPIHATERAVRVLYVDTASTVPESLRTADEITEIRRADTADEALATLDREHVDCVVSEYALPDSDGVSFLRTVRNRWANLPFVLFTDSGDEGVASEAIGAGATDYLPKDSAGALGARVVTTVTDAAKQQAILGRMTDAFFAVDTDWRFTYVNDRGRELLCEAIGRELSTGELLGRPIWEEIPSAVDTRFYDAYHRAMDEQESVAFEEYFDPTDTWFEVRAYPSPTGLSVYFTDVTERKAREAELTERDRVLREVYQIIADKERALAEKVDELLDLGRAVLGTDCAALSNIEDDDYVFDVVHDPSGGTTSGDVVPLGATNCERAVVDEETLVLADVAAEAPELTDRAGFTEMGIACYIGTPVWVDGEIDGTFCFFDTEPRSDPFSDWEVTLVDLLGNWVSYEQERERREAELTRERNRLDDFASLVSHDLRNPLTVALGRLDIVREGYAGDPDHVDTLEASLERMDALIEDLLVLSRSGHQTVEPEPHRLQTVATAAWEATGSDDATFRTVDGDTAVYGDPVSTQQLFENLLRNSVEHGGSGVLVEVGSLSDGFYVADDGPGIPPEERDRVFDSGYTTSDDGTGFGLRIVREVLDAHGWSITVTESEHGGARFEITGVRVD</sequence>
<dbReference type="InterPro" id="IPR005467">
    <property type="entry name" value="His_kinase_dom"/>
</dbReference>
<evidence type="ECO:0000313" key="11">
    <source>
        <dbReference type="Proteomes" id="UP001268864"/>
    </source>
</evidence>
<keyword evidence="5" id="KW-0418">Kinase</keyword>
<accession>A0ABU2FNJ5</accession>
<dbReference type="Pfam" id="PF00072">
    <property type="entry name" value="Response_reg"/>
    <property type="match status" value="1"/>
</dbReference>
<dbReference type="RefSeq" id="WP_310900158.1">
    <property type="nucleotide sequence ID" value="NZ_JAMQOS010000002.1"/>
</dbReference>
<dbReference type="Gene3D" id="1.10.287.130">
    <property type="match status" value="1"/>
</dbReference>
<comment type="caution">
    <text evidence="7">Lacks conserved residue(s) required for the propagation of feature annotation.</text>
</comment>
<evidence type="ECO:0000256" key="1">
    <source>
        <dbReference type="ARBA" id="ARBA00000085"/>
    </source>
</evidence>
<dbReference type="Gene3D" id="3.30.565.10">
    <property type="entry name" value="Histidine kinase-like ATPase, C-terminal domain"/>
    <property type="match status" value="1"/>
</dbReference>
<dbReference type="Pfam" id="PF02518">
    <property type="entry name" value="HATPase_c"/>
    <property type="match status" value="1"/>
</dbReference>
<dbReference type="SUPFAM" id="SSF55874">
    <property type="entry name" value="ATPase domain of HSP90 chaperone/DNA topoisomerase II/histidine kinase"/>
    <property type="match status" value="1"/>
</dbReference>
<evidence type="ECO:0000256" key="3">
    <source>
        <dbReference type="ARBA" id="ARBA00022553"/>
    </source>
</evidence>
<evidence type="ECO:0000313" key="10">
    <source>
        <dbReference type="EMBL" id="MDS0282330.1"/>
    </source>
</evidence>
<dbReference type="SUPFAM" id="SSF52172">
    <property type="entry name" value="CheY-like"/>
    <property type="match status" value="1"/>
</dbReference>
<dbReference type="SMART" id="SM00448">
    <property type="entry name" value="REC"/>
    <property type="match status" value="1"/>
</dbReference>
<dbReference type="SUPFAM" id="SSF55785">
    <property type="entry name" value="PYP-like sensor domain (PAS domain)"/>
    <property type="match status" value="1"/>
</dbReference>
<dbReference type="CDD" id="cd00082">
    <property type="entry name" value="HisKA"/>
    <property type="match status" value="1"/>
</dbReference>
<dbReference type="InterPro" id="IPR004358">
    <property type="entry name" value="Sig_transdc_His_kin-like_C"/>
</dbReference>
<dbReference type="SMART" id="SM00091">
    <property type="entry name" value="PAS"/>
    <property type="match status" value="1"/>
</dbReference>
<evidence type="ECO:0000256" key="5">
    <source>
        <dbReference type="ARBA" id="ARBA00022777"/>
    </source>
</evidence>